<accession>A0ACC0Q6B3</accession>
<dbReference type="Proteomes" id="UP001062846">
    <property type="component" value="Chromosome 1"/>
</dbReference>
<keyword evidence="2" id="KW-1185">Reference proteome</keyword>
<gene>
    <name evidence="1" type="ORF">RHMOL_Rhmol01G0286800</name>
</gene>
<organism evidence="1 2">
    <name type="scientific">Rhododendron molle</name>
    <name type="common">Chinese azalea</name>
    <name type="synonym">Azalea mollis</name>
    <dbReference type="NCBI Taxonomy" id="49168"/>
    <lineage>
        <taxon>Eukaryota</taxon>
        <taxon>Viridiplantae</taxon>
        <taxon>Streptophyta</taxon>
        <taxon>Embryophyta</taxon>
        <taxon>Tracheophyta</taxon>
        <taxon>Spermatophyta</taxon>
        <taxon>Magnoliopsida</taxon>
        <taxon>eudicotyledons</taxon>
        <taxon>Gunneridae</taxon>
        <taxon>Pentapetalae</taxon>
        <taxon>asterids</taxon>
        <taxon>Ericales</taxon>
        <taxon>Ericaceae</taxon>
        <taxon>Ericoideae</taxon>
        <taxon>Rhodoreae</taxon>
        <taxon>Rhododendron</taxon>
    </lineage>
</organism>
<proteinExistence type="predicted"/>
<dbReference type="EMBL" id="CM046388">
    <property type="protein sequence ID" value="KAI8573558.1"/>
    <property type="molecule type" value="Genomic_DNA"/>
</dbReference>
<protein>
    <submittedName>
        <fullName evidence="1">Uncharacterized protein</fullName>
    </submittedName>
</protein>
<name>A0ACC0Q6B3_RHOML</name>
<reference evidence="1" key="1">
    <citation type="submission" date="2022-02" db="EMBL/GenBank/DDBJ databases">
        <title>Plant Genome Project.</title>
        <authorList>
            <person name="Zhang R.-G."/>
        </authorList>
    </citation>
    <scope>NUCLEOTIDE SEQUENCE</scope>
    <source>
        <strain evidence="1">AT1</strain>
    </source>
</reference>
<evidence type="ECO:0000313" key="1">
    <source>
        <dbReference type="EMBL" id="KAI8573558.1"/>
    </source>
</evidence>
<sequence length="263" mass="28572">MELLQEEFTGSNDHSPLIKRKRAKRKTPLSPPTTVTSSSSTGSAHGETCLPIPSPTSSGNNSATKEEDEDMANCLILLAQGGQKSDSSLYDCKTCNRTFPSFQALGGHRASHKKSKSDIEEEEEEEGKEEDTKVPKTNKTVTSPPFPFHSETKKAAPTDHNKSSSKAHGCSICGVVFSSGQALGGHMRRHRAPPPATPPVSTCDKVNSTAESREADDEPPRKFTSTLDLDLNLPAPFEDDFEFEASKRRFVLVSGPALVDCYY</sequence>
<evidence type="ECO:0000313" key="2">
    <source>
        <dbReference type="Proteomes" id="UP001062846"/>
    </source>
</evidence>
<comment type="caution">
    <text evidence="1">The sequence shown here is derived from an EMBL/GenBank/DDBJ whole genome shotgun (WGS) entry which is preliminary data.</text>
</comment>